<evidence type="ECO:0000313" key="2">
    <source>
        <dbReference type="Proteomes" id="UP001222392"/>
    </source>
</evidence>
<dbReference type="Pfam" id="PF06199">
    <property type="entry name" value="Phage_tail_2"/>
    <property type="match status" value="1"/>
</dbReference>
<dbReference type="Proteomes" id="UP001222392">
    <property type="component" value="Segment"/>
</dbReference>
<protein>
    <submittedName>
        <fullName evidence="1">Tail tube protein</fullName>
    </submittedName>
</protein>
<dbReference type="EMBL" id="OQ317942">
    <property type="protein sequence ID" value="WCS66559.1"/>
    <property type="molecule type" value="Genomic_DNA"/>
</dbReference>
<reference evidence="1" key="1">
    <citation type="submission" date="2023-01" db="EMBL/GenBank/DDBJ databases">
        <title>Siphophage 0105phi7-2 of Bacillus thuringiensis: Novel Propagation, DNA, and Genome-Implied Assembly.</title>
        <authorList>
            <person name="Roberts S."/>
            <person name="Aldis M."/>
            <person name="Wright E.T."/>
            <person name="Lai Z."/>
            <person name="Hardies S.C."/>
            <person name="Serwer P."/>
        </authorList>
    </citation>
    <scope>NUCLEOTIDE SEQUENCE</scope>
</reference>
<dbReference type="NCBIfam" id="TIGR02126">
    <property type="entry name" value="phgtail_TP901_1"/>
    <property type="match status" value="1"/>
</dbReference>
<name>A0AAE9YFB6_9CAUD</name>
<dbReference type="InterPro" id="IPR011855">
    <property type="entry name" value="Phgtail_TP901_1"/>
</dbReference>
<keyword evidence="2" id="KW-1185">Reference proteome</keyword>
<gene>
    <name evidence="1" type="ORF">0105phi72_013</name>
</gene>
<proteinExistence type="predicted"/>
<evidence type="ECO:0000313" key="1">
    <source>
        <dbReference type="EMBL" id="WCS66559.1"/>
    </source>
</evidence>
<accession>A0AAE9YFB6</accession>
<organism evidence="1 2">
    <name type="scientific">Bacillus phage 0105phi7-2</name>
    <dbReference type="NCBI Taxonomy" id="3025408"/>
    <lineage>
        <taxon>Viruses</taxon>
        <taxon>Duplodnaviria</taxon>
        <taxon>Heunggongvirae</taxon>
        <taxon>Uroviricota</taxon>
        <taxon>Caudoviricetes</taxon>
        <taxon>Theosmithvirus</taxon>
        <taxon>Theosmithvirus tv0105phi72</taxon>
    </lineage>
</organism>
<sequence length="160" mass="17740">MTEVKNKMYRGDEFIIAAKIKDPTDPTKESLVRPFDQTEDSHSIEADEIEAESKDRTITDYGKISETRSFSCTLSEGDPFYPAAKAAIRGKEYIEIYEINKRTLEAEIGTYMLNSFERSSSTGEFVTYSVESKLSGSVRKETLTTIPPGAGETVTPPSGS</sequence>